<evidence type="ECO:0000313" key="1">
    <source>
        <dbReference type="EMBL" id="KAB7502091.1"/>
    </source>
</evidence>
<sequence>MILRSYFKHILSTWKYMMYIDQNKSKNKFQTAVHICTAHFINQIMRRLPKKNTKLKHFVKKALLKIIYSSDFDEQDILYKYLITILCCKFNYKQTIDAKSNLNTNQVTIDFEEGNETVLEENFELIPTDSSNNDKVSAYYKKFKKITENVIEKGNTLKTQQKNKLY</sequence>
<organism evidence="1 2">
    <name type="scientific">Armadillidium nasatum</name>
    <dbReference type="NCBI Taxonomy" id="96803"/>
    <lineage>
        <taxon>Eukaryota</taxon>
        <taxon>Metazoa</taxon>
        <taxon>Ecdysozoa</taxon>
        <taxon>Arthropoda</taxon>
        <taxon>Crustacea</taxon>
        <taxon>Multicrustacea</taxon>
        <taxon>Malacostraca</taxon>
        <taxon>Eumalacostraca</taxon>
        <taxon>Peracarida</taxon>
        <taxon>Isopoda</taxon>
        <taxon>Oniscidea</taxon>
        <taxon>Crinocheta</taxon>
        <taxon>Armadillidiidae</taxon>
        <taxon>Armadillidium</taxon>
    </lineage>
</organism>
<dbReference type="EMBL" id="SEYY01008601">
    <property type="protein sequence ID" value="KAB7502091.1"/>
    <property type="molecule type" value="Genomic_DNA"/>
</dbReference>
<dbReference type="AlphaFoldDB" id="A0A5N5T666"/>
<proteinExistence type="predicted"/>
<accession>A0A5N5T666</accession>
<dbReference type="Proteomes" id="UP000326759">
    <property type="component" value="Unassembled WGS sequence"/>
</dbReference>
<keyword evidence="2" id="KW-1185">Reference proteome</keyword>
<comment type="caution">
    <text evidence="1">The sequence shown here is derived from an EMBL/GenBank/DDBJ whole genome shotgun (WGS) entry which is preliminary data.</text>
</comment>
<evidence type="ECO:0000313" key="2">
    <source>
        <dbReference type="Proteomes" id="UP000326759"/>
    </source>
</evidence>
<gene>
    <name evidence="1" type="ORF">Anas_08236</name>
</gene>
<reference evidence="1 2" key="1">
    <citation type="journal article" date="2019" name="PLoS Biol.">
        <title>Sex chromosomes control vertical transmission of feminizing Wolbachia symbionts in an isopod.</title>
        <authorList>
            <person name="Becking T."/>
            <person name="Chebbi M.A."/>
            <person name="Giraud I."/>
            <person name="Moumen B."/>
            <person name="Laverre T."/>
            <person name="Caubet Y."/>
            <person name="Peccoud J."/>
            <person name="Gilbert C."/>
            <person name="Cordaux R."/>
        </authorList>
    </citation>
    <scope>NUCLEOTIDE SEQUENCE [LARGE SCALE GENOMIC DNA]</scope>
    <source>
        <strain evidence="1">ANa2</strain>
        <tissue evidence="1">Whole body excluding digestive tract and cuticle</tissue>
    </source>
</reference>
<protein>
    <submittedName>
        <fullName evidence="1">Uncharacterized protein</fullName>
    </submittedName>
</protein>
<name>A0A5N5T666_9CRUS</name>